<keyword evidence="3" id="KW-0560">Oxidoreductase</keyword>
<keyword evidence="2 5" id="KW-0479">Metal-binding</keyword>
<gene>
    <name evidence="9" type="ORF">HDA36_005975</name>
</gene>
<feature type="region of interest" description="Disordered" evidence="7">
    <location>
        <begin position="170"/>
        <end position="189"/>
    </location>
</feature>
<feature type="binding site" evidence="5">
    <location>
        <position position="26"/>
    </location>
    <ligand>
        <name>Fe cation</name>
        <dbReference type="ChEBI" id="CHEBI:24875"/>
        <label>1</label>
    </ligand>
</feature>
<proteinExistence type="predicted"/>
<feature type="binding site" evidence="5">
    <location>
        <position position="136"/>
    </location>
    <ligand>
        <name>Fe cation</name>
        <dbReference type="ChEBI" id="CHEBI:24875"/>
        <label>1</label>
    </ligand>
</feature>
<dbReference type="PANTHER" id="PTHR11431:SF127">
    <property type="entry name" value="BACTERIAL NON-HEME FERRITIN"/>
    <property type="match status" value="1"/>
</dbReference>
<evidence type="ECO:0000313" key="10">
    <source>
        <dbReference type="Proteomes" id="UP000572635"/>
    </source>
</evidence>
<evidence type="ECO:0000256" key="3">
    <source>
        <dbReference type="ARBA" id="ARBA00023002"/>
    </source>
</evidence>
<dbReference type="Proteomes" id="UP000572635">
    <property type="component" value="Unassembled WGS sequence"/>
</dbReference>
<dbReference type="GO" id="GO:0004322">
    <property type="term" value="F:ferroxidase activity"/>
    <property type="evidence" value="ECO:0007669"/>
    <property type="project" value="TreeGrafter"/>
</dbReference>
<dbReference type="InterPro" id="IPR008331">
    <property type="entry name" value="Ferritin_DPS_dom"/>
</dbReference>
<dbReference type="GO" id="GO:0006879">
    <property type="term" value="P:intracellular iron ion homeostasis"/>
    <property type="evidence" value="ECO:0007669"/>
    <property type="project" value="UniProtKB-KW"/>
</dbReference>
<feature type="binding site" evidence="5">
    <location>
        <position position="59"/>
    </location>
    <ligand>
        <name>Fe cation</name>
        <dbReference type="ChEBI" id="CHEBI:24875"/>
        <label>1</label>
    </ligand>
</feature>
<dbReference type="InterPro" id="IPR001519">
    <property type="entry name" value="Ferritin"/>
</dbReference>
<accession>A0A7W8QSK9</accession>
<dbReference type="PROSITE" id="PS50905">
    <property type="entry name" value="FERRITIN_LIKE"/>
    <property type="match status" value="1"/>
</dbReference>
<organism evidence="9 10">
    <name type="scientific">Nocardiopsis composta</name>
    <dbReference type="NCBI Taxonomy" id="157465"/>
    <lineage>
        <taxon>Bacteria</taxon>
        <taxon>Bacillati</taxon>
        <taxon>Actinomycetota</taxon>
        <taxon>Actinomycetes</taxon>
        <taxon>Streptosporangiales</taxon>
        <taxon>Nocardiopsidaceae</taxon>
        <taxon>Nocardiopsis</taxon>
    </lineage>
</organism>
<name>A0A7W8QSK9_9ACTN</name>
<dbReference type="Pfam" id="PF00210">
    <property type="entry name" value="Ferritin"/>
    <property type="match status" value="1"/>
</dbReference>
<dbReference type="EMBL" id="JACHDB010000002">
    <property type="protein sequence ID" value="MBB5435827.1"/>
    <property type="molecule type" value="Genomic_DNA"/>
</dbReference>
<dbReference type="SUPFAM" id="SSF47240">
    <property type="entry name" value="Ferritin-like"/>
    <property type="match status" value="1"/>
</dbReference>
<dbReference type="CDD" id="cd01055">
    <property type="entry name" value="Nonheme_Ferritin"/>
    <property type="match status" value="1"/>
</dbReference>
<evidence type="ECO:0000256" key="5">
    <source>
        <dbReference type="PIRSR" id="PIRSR601519-1"/>
    </source>
</evidence>
<dbReference type="InterPro" id="IPR009078">
    <property type="entry name" value="Ferritin-like_SF"/>
</dbReference>
<evidence type="ECO:0000313" key="9">
    <source>
        <dbReference type="EMBL" id="MBB5435827.1"/>
    </source>
</evidence>
<dbReference type="Gene3D" id="1.20.1260.10">
    <property type="match status" value="1"/>
</dbReference>
<evidence type="ECO:0000256" key="1">
    <source>
        <dbReference type="ARBA" id="ARBA00022434"/>
    </source>
</evidence>
<feature type="domain" description="Ferritin-like diiron" evidence="8">
    <location>
        <begin position="9"/>
        <end position="154"/>
    </location>
</feature>
<dbReference type="RefSeq" id="WP_184398948.1">
    <property type="nucleotide sequence ID" value="NZ_BAAAJD010000072.1"/>
</dbReference>
<dbReference type="GO" id="GO:0008199">
    <property type="term" value="F:ferric iron binding"/>
    <property type="evidence" value="ECO:0007669"/>
    <property type="project" value="InterPro"/>
</dbReference>
<feature type="binding site" evidence="5">
    <location>
        <position position="103"/>
    </location>
    <ligand>
        <name>Fe cation</name>
        <dbReference type="ChEBI" id="CHEBI:24875"/>
        <label>1</label>
    </ligand>
</feature>
<dbReference type="GO" id="GO:0006826">
    <property type="term" value="P:iron ion transport"/>
    <property type="evidence" value="ECO:0007669"/>
    <property type="project" value="InterPro"/>
</dbReference>
<feature type="binding site" evidence="5">
    <location>
        <position position="62"/>
    </location>
    <ligand>
        <name>Fe cation</name>
        <dbReference type="ChEBI" id="CHEBI:24875"/>
        <label>1</label>
    </ligand>
</feature>
<dbReference type="PANTHER" id="PTHR11431">
    <property type="entry name" value="FERRITIN"/>
    <property type="match status" value="1"/>
</dbReference>
<evidence type="ECO:0000256" key="2">
    <source>
        <dbReference type="ARBA" id="ARBA00022723"/>
    </source>
</evidence>
<sequence>MASTTHSAEHGLSKFHRLLLDQVRHEFTASHQYVALATWYDDRHLPQFARIFYRQALEERDHAMMIVRYLIDRDVPVTIPRPDEIQNEFQSPREPVALALSQEQRVTEQFHVLSRVAREENDYTGEQFLLWFLKEQVEEEHKMSTILDVVDRAAGGSLFEVETWLAREMPDETGGDADAPETAGPALTV</sequence>
<dbReference type="GO" id="GO:0008198">
    <property type="term" value="F:ferrous iron binding"/>
    <property type="evidence" value="ECO:0007669"/>
    <property type="project" value="TreeGrafter"/>
</dbReference>
<reference evidence="9 10" key="1">
    <citation type="submission" date="2020-08" db="EMBL/GenBank/DDBJ databases">
        <title>Sequencing the genomes of 1000 actinobacteria strains.</title>
        <authorList>
            <person name="Klenk H.-P."/>
        </authorList>
    </citation>
    <scope>NUCLEOTIDE SEQUENCE [LARGE SCALE GENOMIC DNA]</scope>
    <source>
        <strain evidence="9 10">DSM 44551</strain>
    </source>
</reference>
<dbReference type="InterPro" id="IPR009040">
    <property type="entry name" value="Ferritin-like_diiron"/>
</dbReference>
<protein>
    <recommendedName>
        <fullName evidence="6">Ferritin</fullName>
    </recommendedName>
</protein>
<dbReference type="InterPro" id="IPR041719">
    <property type="entry name" value="Ferritin_prok"/>
</dbReference>
<evidence type="ECO:0000259" key="8">
    <source>
        <dbReference type="PROSITE" id="PS50905"/>
    </source>
</evidence>
<dbReference type="AlphaFoldDB" id="A0A7W8QSK9"/>
<dbReference type="GO" id="GO:0005829">
    <property type="term" value="C:cytosol"/>
    <property type="evidence" value="ECO:0007669"/>
    <property type="project" value="TreeGrafter"/>
</dbReference>
<comment type="caution">
    <text evidence="9">The sequence shown here is derived from an EMBL/GenBank/DDBJ whole genome shotgun (WGS) entry which is preliminary data.</text>
</comment>
<evidence type="ECO:0000256" key="6">
    <source>
        <dbReference type="RuleBase" id="RU361145"/>
    </source>
</evidence>
<keyword evidence="10" id="KW-1185">Reference proteome</keyword>
<evidence type="ECO:0000256" key="7">
    <source>
        <dbReference type="SAM" id="MobiDB-lite"/>
    </source>
</evidence>
<dbReference type="InterPro" id="IPR012347">
    <property type="entry name" value="Ferritin-like"/>
</dbReference>
<keyword evidence="1 6" id="KW-0409">Iron storage</keyword>
<keyword evidence="4 5" id="KW-0408">Iron</keyword>
<evidence type="ECO:0000256" key="4">
    <source>
        <dbReference type="ARBA" id="ARBA00023004"/>
    </source>
</evidence>